<sequence>MHRHRAYVEEEDYDHQDQSVSMGTLHNYVPSKHVASVAKKSQMPRPSSELDAGLRVPNWGPPIPSSTGESHRIGMEGAFKVDSREEGRRDHRARPSSSAYMPSSPGIARASGPMSSSRYQSQRGAQSSPYRRPHHLSHQQAAVRNKNYTDSAYSSGSSSSGGASSEDEAESPFRPHANSRESTGNHRALAASSVINYETLRPISRPALPRDALDRLDQWAASASASASDSERSNVKHQRQQIKDADEAKLRRARVDSCDPTYEIVPKAVASSPARSPLRSDTKNRHAFSPGSPSPAPTLRPDKGPRSRREGPSQFQTPQEPPTPTTMSAFADLAGQIGRDLMGVDEGMGWERRQASKATRDSSAETLVEEPQQLRRETQERNTSSKTNAAGYTKFFGEPERTQGQLLLPSGVSMGRGAHVPLLLPEDVTGLTSALESPVKSRLGVRHATLHPSLGKAGLGDRKMKLADLKEFVLGIEEELELTKERLEGVESRGVELRDDLDQMRNEWRHGHLRADGRTSREDEKRYADKISAMSQHITTLSHDLTSYRAAVEEIQHAKLVGQQRQSRQRPVPDRHVELQKGGHHGPETYSTEFEYRQLQEQILHLEDEVKRLHLVVEGHNDREEEATEDIAAAGRINLADQRHLNTRRPSSRSKQLSGARHATRSSPARAESQTRRLTFADQPEPLPGGRKGRSSQPSSDDRYSDSQPAHSSQPAPIIKGTSMRQTTVASDEDEGNETPRPSSAQSATRSRSRARSSDKYAQDEDEDVTQAQTRVDQTTRSVFASNHPPTHKAVSSPEALSFEHDAKNCTVCLARSRKETHRTGRRQRVMDSIRQQEGSITANEEDLLLSLLQSSSARQPLSGEQESLLQRLIKQHIDEFLHARMLYAELADELKKLHPEDEGMTSEKRKILVEHVLESVEELEARCGRIEGLKRLRSAISVNGRSSPPTTDAVRSSSGNPLLGGKSKRVSRVESGHKGPTHTTLSRALANSPPLVDRVAGRK</sequence>
<feature type="compositionally biased region" description="Basic and acidic residues" evidence="2">
    <location>
        <begin position="300"/>
        <end position="311"/>
    </location>
</feature>
<dbReference type="Proteomes" id="UP000245942">
    <property type="component" value="Unassembled WGS sequence"/>
</dbReference>
<feature type="region of interest" description="Disordered" evidence="2">
    <location>
        <begin position="1"/>
        <end position="187"/>
    </location>
</feature>
<feature type="compositionally biased region" description="Basic and acidic residues" evidence="2">
    <location>
        <begin position="241"/>
        <end position="257"/>
    </location>
</feature>
<name>A0A316U8T5_9BASI</name>
<accession>A0A316U8T5</accession>
<feature type="compositionally biased region" description="Low complexity" evidence="2">
    <location>
        <begin position="151"/>
        <end position="164"/>
    </location>
</feature>
<feature type="region of interest" description="Disordered" evidence="2">
    <location>
        <begin position="943"/>
        <end position="1004"/>
    </location>
</feature>
<feature type="region of interest" description="Disordered" evidence="2">
    <location>
        <begin position="352"/>
        <end position="388"/>
    </location>
</feature>
<feature type="compositionally biased region" description="Polar residues" evidence="2">
    <location>
        <begin position="943"/>
        <end position="961"/>
    </location>
</feature>
<feature type="coiled-coil region" evidence="1">
    <location>
        <begin position="473"/>
        <end position="507"/>
    </location>
</feature>
<feature type="region of interest" description="Disordered" evidence="2">
    <location>
        <begin position="560"/>
        <end position="589"/>
    </location>
</feature>
<keyword evidence="1" id="KW-0175">Coiled coil</keyword>
<feature type="region of interest" description="Disordered" evidence="2">
    <location>
        <begin position="219"/>
        <end position="328"/>
    </location>
</feature>
<evidence type="ECO:0000256" key="2">
    <source>
        <dbReference type="SAM" id="MobiDB-lite"/>
    </source>
</evidence>
<reference evidence="3 4" key="1">
    <citation type="journal article" date="2018" name="Mol. Biol. Evol.">
        <title>Broad Genomic Sampling Reveals a Smut Pathogenic Ancestry of the Fungal Clade Ustilaginomycotina.</title>
        <authorList>
            <person name="Kijpornyongpan T."/>
            <person name="Mondo S.J."/>
            <person name="Barry K."/>
            <person name="Sandor L."/>
            <person name="Lee J."/>
            <person name="Lipzen A."/>
            <person name="Pangilinan J."/>
            <person name="LaButti K."/>
            <person name="Hainaut M."/>
            <person name="Henrissat B."/>
            <person name="Grigoriev I.V."/>
            <person name="Spatafora J.W."/>
            <person name="Aime M.C."/>
        </authorList>
    </citation>
    <scope>NUCLEOTIDE SEQUENCE [LARGE SCALE GENOMIC DNA]</scope>
    <source>
        <strain evidence="3 4">MCA 4718</strain>
    </source>
</reference>
<dbReference type="OrthoDB" id="76453at2759"/>
<feature type="compositionally biased region" description="Polar residues" evidence="2">
    <location>
        <begin position="138"/>
        <end position="150"/>
    </location>
</feature>
<feature type="compositionally biased region" description="Polar residues" evidence="2">
    <location>
        <begin position="770"/>
        <end position="789"/>
    </location>
</feature>
<feature type="compositionally biased region" description="Basic and acidic residues" evidence="2">
    <location>
        <begin position="571"/>
        <end position="587"/>
    </location>
</feature>
<gene>
    <name evidence="3" type="ORF">BCV69DRAFT_151752</name>
</gene>
<feature type="compositionally biased region" description="Basic and acidic residues" evidence="2">
    <location>
        <begin position="69"/>
        <end position="89"/>
    </location>
</feature>
<dbReference type="EMBL" id="KZ819324">
    <property type="protein sequence ID" value="PWN21667.1"/>
    <property type="molecule type" value="Genomic_DNA"/>
</dbReference>
<feature type="compositionally biased region" description="Low complexity" evidence="2">
    <location>
        <begin position="741"/>
        <end position="750"/>
    </location>
</feature>
<organism evidence="3 4">
    <name type="scientific">Pseudomicrostroma glucosiphilum</name>
    <dbReference type="NCBI Taxonomy" id="1684307"/>
    <lineage>
        <taxon>Eukaryota</taxon>
        <taxon>Fungi</taxon>
        <taxon>Dikarya</taxon>
        <taxon>Basidiomycota</taxon>
        <taxon>Ustilaginomycotina</taxon>
        <taxon>Exobasidiomycetes</taxon>
        <taxon>Microstromatales</taxon>
        <taxon>Microstromatales incertae sedis</taxon>
        <taxon>Pseudomicrostroma</taxon>
    </lineage>
</organism>
<keyword evidence="4" id="KW-1185">Reference proteome</keyword>
<feature type="compositionally biased region" description="Polar residues" evidence="2">
    <location>
        <begin position="113"/>
        <end position="129"/>
    </location>
</feature>
<evidence type="ECO:0000313" key="4">
    <source>
        <dbReference type="Proteomes" id="UP000245942"/>
    </source>
</evidence>
<dbReference type="AlphaFoldDB" id="A0A316U8T5"/>
<feature type="region of interest" description="Disordered" evidence="2">
    <location>
        <begin position="642"/>
        <end position="801"/>
    </location>
</feature>
<evidence type="ECO:0000256" key="1">
    <source>
        <dbReference type="SAM" id="Coils"/>
    </source>
</evidence>
<dbReference type="GeneID" id="37011089"/>
<evidence type="ECO:0000313" key="3">
    <source>
        <dbReference type="EMBL" id="PWN21667.1"/>
    </source>
</evidence>
<dbReference type="RefSeq" id="XP_025348827.1">
    <property type="nucleotide sequence ID" value="XM_025489355.1"/>
</dbReference>
<protein>
    <submittedName>
        <fullName evidence="3">Uncharacterized protein</fullName>
    </submittedName>
</protein>
<proteinExistence type="predicted"/>
<feature type="compositionally biased region" description="Basic and acidic residues" evidence="2">
    <location>
        <begin position="352"/>
        <end position="363"/>
    </location>
</feature>
<feature type="compositionally biased region" description="Polar residues" evidence="2">
    <location>
        <begin position="706"/>
        <end position="715"/>
    </location>
</feature>